<organism evidence="3">
    <name type="scientific">marine metagenome</name>
    <dbReference type="NCBI Taxonomy" id="408172"/>
    <lineage>
        <taxon>unclassified sequences</taxon>
        <taxon>metagenomes</taxon>
        <taxon>ecological metagenomes</taxon>
    </lineage>
</organism>
<dbReference type="CDD" id="cd00610">
    <property type="entry name" value="OAT_like"/>
    <property type="match status" value="1"/>
</dbReference>
<dbReference type="GO" id="GO:0030170">
    <property type="term" value="F:pyridoxal phosphate binding"/>
    <property type="evidence" value="ECO:0007669"/>
    <property type="project" value="InterPro"/>
</dbReference>
<evidence type="ECO:0000313" key="3">
    <source>
        <dbReference type="EMBL" id="SVA07302.1"/>
    </source>
</evidence>
<dbReference type="SUPFAM" id="SSF53383">
    <property type="entry name" value="PLP-dependent transferases"/>
    <property type="match status" value="1"/>
</dbReference>
<accession>A0A381STE6</accession>
<evidence type="ECO:0008006" key="4">
    <source>
        <dbReference type="Google" id="ProtNLM"/>
    </source>
</evidence>
<sequence>KGRYKVISRKGSYHGATGGVMWLGGGGSTRSDYEPVMPGMVYGPQPNTYRCEFGGQTPDECAALCAQSIEDLILFHGPDTVAALIAEPVSASSLAAVPGDPYWPMIREICTRYGVLLIADEVITGFGRTGKMFAVEHWEVVPDLMTVAKGITSSYLPLAATICTNHVADAFAGEQNIFRQALTFGGHPVCASAALSNIEIIESEQLVKNSAVMGEYFLNKLKEMKEVHPIIGDVRGLGLLLGIEIVKDRKTKENFSTDSGIAEMLNKAFRSHGLILFASDKGVSIGPPLCIQKNEVDFISEAISKSIASVEEEFSSF</sequence>
<dbReference type="Pfam" id="PF00202">
    <property type="entry name" value="Aminotran_3"/>
    <property type="match status" value="1"/>
</dbReference>
<dbReference type="InterPro" id="IPR015422">
    <property type="entry name" value="PyrdxlP-dep_Trfase_small"/>
</dbReference>
<dbReference type="GO" id="GO:0005829">
    <property type="term" value="C:cytosol"/>
    <property type="evidence" value="ECO:0007669"/>
    <property type="project" value="TreeGrafter"/>
</dbReference>
<evidence type="ECO:0000256" key="2">
    <source>
        <dbReference type="ARBA" id="ARBA00022898"/>
    </source>
</evidence>
<dbReference type="GO" id="GO:0008483">
    <property type="term" value="F:transaminase activity"/>
    <property type="evidence" value="ECO:0007669"/>
    <property type="project" value="InterPro"/>
</dbReference>
<proteinExistence type="inferred from homology"/>
<gene>
    <name evidence="3" type="ORF">METZ01_LOCUS60156</name>
</gene>
<evidence type="ECO:0000256" key="1">
    <source>
        <dbReference type="ARBA" id="ARBA00008954"/>
    </source>
</evidence>
<feature type="non-terminal residue" evidence="3">
    <location>
        <position position="1"/>
    </location>
</feature>
<comment type="similarity">
    <text evidence="1">Belongs to the class-III pyridoxal-phosphate-dependent aminotransferase family.</text>
</comment>
<dbReference type="Gene3D" id="3.90.1150.10">
    <property type="entry name" value="Aspartate Aminotransferase, domain 1"/>
    <property type="match status" value="1"/>
</dbReference>
<dbReference type="PANTHER" id="PTHR43094">
    <property type="entry name" value="AMINOTRANSFERASE"/>
    <property type="match status" value="1"/>
</dbReference>
<dbReference type="PANTHER" id="PTHR43094:SF1">
    <property type="entry name" value="AMINOTRANSFERASE CLASS-III"/>
    <property type="match status" value="1"/>
</dbReference>
<dbReference type="AlphaFoldDB" id="A0A381STE6"/>
<dbReference type="InterPro" id="IPR049704">
    <property type="entry name" value="Aminotrans_3_PPA_site"/>
</dbReference>
<dbReference type="PROSITE" id="PS00600">
    <property type="entry name" value="AA_TRANSFER_CLASS_3"/>
    <property type="match status" value="1"/>
</dbReference>
<name>A0A381STE6_9ZZZZ</name>
<dbReference type="InterPro" id="IPR015424">
    <property type="entry name" value="PyrdxlP-dep_Trfase"/>
</dbReference>
<keyword evidence="2" id="KW-0663">Pyridoxal phosphate</keyword>
<dbReference type="InterPro" id="IPR015421">
    <property type="entry name" value="PyrdxlP-dep_Trfase_major"/>
</dbReference>
<dbReference type="EMBL" id="UINC01003550">
    <property type="protein sequence ID" value="SVA07302.1"/>
    <property type="molecule type" value="Genomic_DNA"/>
</dbReference>
<protein>
    <recommendedName>
        <fullName evidence="4">Aspartate aminotransferase family protein</fullName>
    </recommendedName>
</protein>
<reference evidence="3" key="1">
    <citation type="submission" date="2018-05" db="EMBL/GenBank/DDBJ databases">
        <authorList>
            <person name="Lanie J.A."/>
            <person name="Ng W.-L."/>
            <person name="Kazmierczak K.M."/>
            <person name="Andrzejewski T.M."/>
            <person name="Davidsen T.M."/>
            <person name="Wayne K.J."/>
            <person name="Tettelin H."/>
            <person name="Glass J.I."/>
            <person name="Rusch D."/>
            <person name="Podicherti R."/>
            <person name="Tsui H.-C.T."/>
            <person name="Winkler M.E."/>
        </authorList>
    </citation>
    <scope>NUCLEOTIDE SEQUENCE</scope>
</reference>
<dbReference type="Gene3D" id="3.40.640.10">
    <property type="entry name" value="Type I PLP-dependent aspartate aminotransferase-like (Major domain)"/>
    <property type="match status" value="1"/>
</dbReference>
<dbReference type="InterPro" id="IPR005814">
    <property type="entry name" value="Aminotrans_3"/>
</dbReference>